<dbReference type="SUPFAM" id="SSF57756">
    <property type="entry name" value="Retrovirus zinc finger-like domains"/>
    <property type="match status" value="1"/>
</dbReference>
<organism evidence="5 6">
    <name type="scientific">Schizopora paradoxa</name>
    <dbReference type="NCBI Taxonomy" id="27342"/>
    <lineage>
        <taxon>Eukaryota</taxon>
        <taxon>Fungi</taxon>
        <taxon>Dikarya</taxon>
        <taxon>Basidiomycota</taxon>
        <taxon>Agaricomycotina</taxon>
        <taxon>Agaricomycetes</taxon>
        <taxon>Hymenochaetales</taxon>
        <taxon>Schizoporaceae</taxon>
        <taxon>Schizopora</taxon>
    </lineage>
</organism>
<evidence type="ECO:0000256" key="1">
    <source>
        <dbReference type="ARBA" id="ARBA00022664"/>
    </source>
</evidence>
<keyword evidence="6" id="KW-1185">Reference proteome</keyword>
<evidence type="ECO:0000313" key="5">
    <source>
        <dbReference type="EMBL" id="KLO15535.1"/>
    </source>
</evidence>
<feature type="region of interest" description="Disordered" evidence="3">
    <location>
        <begin position="20"/>
        <end position="39"/>
    </location>
</feature>
<dbReference type="PROSITE" id="PS50158">
    <property type="entry name" value="ZF_CCHC"/>
    <property type="match status" value="1"/>
</dbReference>
<dbReference type="Gene3D" id="4.10.60.10">
    <property type="entry name" value="Zinc finger, CCHC-type"/>
    <property type="match status" value="1"/>
</dbReference>
<name>A0A0H2RU56_9AGAM</name>
<keyword evidence="2" id="KW-0863">Zinc-finger</keyword>
<dbReference type="InParanoid" id="A0A0H2RU56"/>
<evidence type="ECO:0000313" key="6">
    <source>
        <dbReference type="Proteomes" id="UP000053477"/>
    </source>
</evidence>
<sequence>PSETSAASNVPVPMDIDALRTNAKPASNSQKRGKLTPEEREMRIKNGLCLYCGKKGHVVNECRAAAAKKSSSASASGNAKTDSK</sequence>
<keyword evidence="2" id="KW-0479">Metal-binding</keyword>
<dbReference type="InterPro" id="IPR036875">
    <property type="entry name" value="Znf_CCHC_sf"/>
</dbReference>
<dbReference type="GO" id="GO:0003676">
    <property type="term" value="F:nucleic acid binding"/>
    <property type="evidence" value="ECO:0007669"/>
    <property type="project" value="InterPro"/>
</dbReference>
<accession>A0A0H2RU56</accession>
<reference evidence="5 6" key="1">
    <citation type="submission" date="2015-04" db="EMBL/GenBank/DDBJ databases">
        <title>Complete genome sequence of Schizopora paradoxa KUC8140, a cosmopolitan wood degrader in East Asia.</title>
        <authorList>
            <consortium name="DOE Joint Genome Institute"/>
            <person name="Min B."/>
            <person name="Park H."/>
            <person name="Jang Y."/>
            <person name="Kim J.-J."/>
            <person name="Kim K.H."/>
            <person name="Pangilinan J."/>
            <person name="Lipzen A."/>
            <person name="Riley R."/>
            <person name="Grigoriev I.V."/>
            <person name="Spatafora J.W."/>
            <person name="Choi I.-G."/>
        </authorList>
    </citation>
    <scope>NUCLEOTIDE SEQUENCE [LARGE SCALE GENOMIC DNA]</scope>
    <source>
        <strain evidence="5 6">KUC8140</strain>
    </source>
</reference>
<dbReference type="Proteomes" id="UP000053477">
    <property type="component" value="Unassembled WGS sequence"/>
</dbReference>
<dbReference type="GO" id="GO:0008270">
    <property type="term" value="F:zinc ion binding"/>
    <property type="evidence" value="ECO:0007669"/>
    <property type="project" value="UniProtKB-KW"/>
</dbReference>
<proteinExistence type="predicted"/>
<dbReference type="SMART" id="SM00343">
    <property type="entry name" value="ZnF_C2HC"/>
    <property type="match status" value="1"/>
</dbReference>
<dbReference type="AlphaFoldDB" id="A0A0H2RU56"/>
<feature type="non-terminal residue" evidence="5">
    <location>
        <position position="84"/>
    </location>
</feature>
<protein>
    <recommendedName>
        <fullName evidence="4">CCHC-type domain-containing protein</fullName>
    </recommendedName>
</protein>
<dbReference type="EMBL" id="KQ085928">
    <property type="protein sequence ID" value="KLO15535.1"/>
    <property type="molecule type" value="Genomic_DNA"/>
</dbReference>
<feature type="domain" description="CCHC-type" evidence="4">
    <location>
        <begin position="49"/>
        <end position="63"/>
    </location>
</feature>
<evidence type="ECO:0000259" key="4">
    <source>
        <dbReference type="PROSITE" id="PS50158"/>
    </source>
</evidence>
<feature type="compositionally biased region" description="Low complexity" evidence="3">
    <location>
        <begin position="65"/>
        <end position="76"/>
    </location>
</feature>
<gene>
    <name evidence="5" type="ORF">SCHPADRAFT_789774</name>
</gene>
<keyword evidence="2" id="KW-0862">Zinc</keyword>
<dbReference type="OrthoDB" id="3268436at2759"/>
<keyword evidence="1" id="KW-0507">mRNA processing</keyword>
<evidence type="ECO:0000256" key="2">
    <source>
        <dbReference type="PROSITE-ProRule" id="PRU00047"/>
    </source>
</evidence>
<feature type="non-terminal residue" evidence="5">
    <location>
        <position position="1"/>
    </location>
</feature>
<dbReference type="GO" id="GO:0006397">
    <property type="term" value="P:mRNA processing"/>
    <property type="evidence" value="ECO:0007669"/>
    <property type="project" value="UniProtKB-KW"/>
</dbReference>
<dbReference type="InterPro" id="IPR001878">
    <property type="entry name" value="Znf_CCHC"/>
</dbReference>
<feature type="region of interest" description="Disordered" evidence="3">
    <location>
        <begin position="65"/>
        <end position="84"/>
    </location>
</feature>
<evidence type="ECO:0000256" key="3">
    <source>
        <dbReference type="SAM" id="MobiDB-lite"/>
    </source>
</evidence>